<feature type="chain" id="PRO_5034678600" evidence="1">
    <location>
        <begin position="20"/>
        <end position="249"/>
    </location>
</feature>
<sequence>MFLQKTLLTLLTTTQLSNAQLFSTLATVPGTSNLENLAIRQSTGDILVTSTTSNTLHQVSHNASYEPIVLANITSNTALLGITELEPDIFYFIGTNLSGTAAEVGSNRVWKIDLASGVGDNEVELVAKFEDPETKVLNGMTKSTENEVLISDSGAGNIVLLKTYKLAHTLSSFLIRYSNQDLRRLVGLEWESTVSTFTTNTSTSRVWIKKFSEGSLFQFTTPQTSKFWGKGLLSRMISLCLARGMGLRR</sequence>
<dbReference type="Proteomes" id="UP000660729">
    <property type="component" value="Unassembled WGS sequence"/>
</dbReference>
<keyword evidence="1" id="KW-0732">Signal</keyword>
<evidence type="ECO:0000313" key="2">
    <source>
        <dbReference type="EMBL" id="KAF7196068.1"/>
    </source>
</evidence>
<dbReference type="InterPro" id="IPR011042">
    <property type="entry name" value="6-blade_b-propeller_TolB-like"/>
</dbReference>
<dbReference type="PANTHER" id="PTHR42060">
    <property type="entry name" value="NHL REPEAT-CONTAINING PROTEIN-RELATED"/>
    <property type="match status" value="1"/>
</dbReference>
<keyword evidence="3" id="KW-1185">Reference proteome</keyword>
<proteinExistence type="predicted"/>
<evidence type="ECO:0000313" key="3">
    <source>
        <dbReference type="Proteomes" id="UP000660729"/>
    </source>
</evidence>
<dbReference type="InterPro" id="IPR052998">
    <property type="entry name" value="Hetero-Diels-Alderase-like"/>
</dbReference>
<dbReference type="Gene3D" id="2.120.10.30">
    <property type="entry name" value="TolB, C-terminal domain"/>
    <property type="match status" value="1"/>
</dbReference>
<accession>A0A8H6RRM2</accession>
<dbReference type="PANTHER" id="PTHR42060:SF1">
    <property type="entry name" value="NHL REPEAT-CONTAINING PROTEIN"/>
    <property type="match status" value="1"/>
</dbReference>
<comment type="caution">
    <text evidence="2">The sequence shown here is derived from an EMBL/GenBank/DDBJ whole genome shotgun (WGS) entry which is preliminary data.</text>
</comment>
<organism evidence="2 3">
    <name type="scientific">Pseudocercospora fuligena</name>
    <dbReference type="NCBI Taxonomy" id="685502"/>
    <lineage>
        <taxon>Eukaryota</taxon>
        <taxon>Fungi</taxon>
        <taxon>Dikarya</taxon>
        <taxon>Ascomycota</taxon>
        <taxon>Pezizomycotina</taxon>
        <taxon>Dothideomycetes</taxon>
        <taxon>Dothideomycetidae</taxon>
        <taxon>Mycosphaerellales</taxon>
        <taxon>Mycosphaerellaceae</taxon>
        <taxon>Pseudocercospora</taxon>
    </lineage>
</organism>
<protein>
    <submittedName>
        <fullName evidence="2">Uncharacterized protein</fullName>
    </submittedName>
</protein>
<dbReference type="OrthoDB" id="9977941at2759"/>
<dbReference type="SUPFAM" id="SSF63829">
    <property type="entry name" value="Calcium-dependent phosphotriesterase"/>
    <property type="match status" value="1"/>
</dbReference>
<reference evidence="2" key="1">
    <citation type="submission" date="2020-04" db="EMBL/GenBank/DDBJ databases">
        <title>Draft genome resource of the tomato pathogen Pseudocercospora fuligena.</title>
        <authorList>
            <person name="Zaccaron A."/>
        </authorList>
    </citation>
    <scope>NUCLEOTIDE SEQUENCE</scope>
    <source>
        <strain evidence="2">PF001</strain>
    </source>
</reference>
<dbReference type="EMBL" id="JABCIY010000031">
    <property type="protein sequence ID" value="KAF7196068.1"/>
    <property type="molecule type" value="Genomic_DNA"/>
</dbReference>
<feature type="signal peptide" evidence="1">
    <location>
        <begin position="1"/>
        <end position="19"/>
    </location>
</feature>
<dbReference type="AlphaFoldDB" id="A0A8H6RRM2"/>
<evidence type="ECO:0000256" key="1">
    <source>
        <dbReference type="SAM" id="SignalP"/>
    </source>
</evidence>
<name>A0A8H6RRM2_9PEZI</name>
<gene>
    <name evidence="2" type="ORF">HII31_02469</name>
</gene>